<evidence type="ECO:0000313" key="2">
    <source>
        <dbReference type="EMBL" id="MED6201696.1"/>
    </source>
</evidence>
<dbReference type="EMBL" id="JASCZI010213857">
    <property type="protein sequence ID" value="MED6201696.1"/>
    <property type="molecule type" value="Genomic_DNA"/>
</dbReference>
<organism evidence="2 3">
    <name type="scientific">Stylosanthes scabra</name>
    <dbReference type="NCBI Taxonomy" id="79078"/>
    <lineage>
        <taxon>Eukaryota</taxon>
        <taxon>Viridiplantae</taxon>
        <taxon>Streptophyta</taxon>
        <taxon>Embryophyta</taxon>
        <taxon>Tracheophyta</taxon>
        <taxon>Spermatophyta</taxon>
        <taxon>Magnoliopsida</taxon>
        <taxon>eudicotyledons</taxon>
        <taxon>Gunneridae</taxon>
        <taxon>Pentapetalae</taxon>
        <taxon>rosids</taxon>
        <taxon>fabids</taxon>
        <taxon>Fabales</taxon>
        <taxon>Fabaceae</taxon>
        <taxon>Papilionoideae</taxon>
        <taxon>50 kb inversion clade</taxon>
        <taxon>dalbergioids sensu lato</taxon>
        <taxon>Dalbergieae</taxon>
        <taxon>Pterocarpus clade</taxon>
        <taxon>Stylosanthes</taxon>
    </lineage>
</organism>
<sequence>MILYSLFYYLIQSGALAGGSPEIPQGFRAPKATRTNKSCTLILTLSGLCTNLGSNQSFKKPIHEIPSEEVFEEVSVNMAEEGDYRKTLGDFTVPTTASCGSSIVRPTVETNNFELKPALIHLIQQD</sequence>
<dbReference type="Proteomes" id="UP001341840">
    <property type="component" value="Unassembled WGS sequence"/>
</dbReference>
<keyword evidence="1" id="KW-0732">Signal</keyword>
<comment type="caution">
    <text evidence="2">The sequence shown here is derived from an EMBL/GenBank/DDBJ whole genome shotgun (WGS) entry which is preliminary data.</text>
</comment>
<keyword evidence="3" id="KW-1185">Reference proteome</keyword>
<gene>
    <name evidence="2" type="ORF">PIB30_097553</name>
</gene>
<evidence type="ECO:0000256" key="1">
    <source>
        <dbReference type="SAM" id="SignalP"/>
    </source>
</evidence>
<accession>A0ABU6XVZ5</accession>
<evidence type="ECO:0000313" key="3">
    <source>
        <dbReference type="Proteomes" id="UP001341840"/>
    </source>
</evidence>
<protein>
    <submittedName>
        <fullName evidence="2">Uncharacterized protein</fullName>
    </submittedName>
</protein>
<reference evidence="2 3" key="1">
    <citation type="journal article" date="2023" name="Plants (Basel)">
        <title>Bridging the Gap: Combining Genomics and Transcriptomics Approaches to Understand Stylosanthes scabra, an Orphan Legume from the Brazilian Caatinga.</title>
        <authorList>
            <person name="Ferreira-Neto J.R.C."/>
            <person name="da Silva M.D."/>
            <person name="Binneck E."/>
            <person name="de Melo N.F."/>
            <person name="da Silva R.H."/>
            <person name="de Melo A.L.T.M."/>
            <person name="Pandolfi V."/>
            <person name="Bustamante F.O."/>
            <person name="Brasileiro-Vidal A.C."/>
            <person name="Benko-Iseppon A.M."/>
        </authorList>
    </citation>
    <scope>NUCLEOTIDE SEQUENCE [LARGE SCALE GENOMIC DNA]</scope>
    <source>
        <tissue evidence="2">Leaves</tissue>
    </source>
</reference>
<proteinExistence type="predicted"/>
<feature type="signal peptide" evidence="1">
    <location>
        <begin position="1"/>
        <end position="17"/>
    </location>
</feature>
<name>A0ABU6XVZ5_9FABA</name>
<feature type="chain" id="PRO_5046197724" evidence="1">
    <location>
        <begin position="18"/>
        <end position="126"/>
    </location>
</feature>